<gene>
    <name evidence="2" type="ORF">RM544_11545</name>
</gene>
<evidence type="ECO:0000313" key="3">
    <source>
        <dbReference type="Proteomes" id="UP001249020"/>
    </source>
</evidence>
<feature type="chain" id="PRO_5043353509" evidence="1">
    <location>
        <begin position="28"/>
        <end position="389"/>
    </location>
</feature>
<dbReference type="Proteomes" id="UP001249020">
    <property type="component" value="Unassembled WGS sequence"/>
</dbReference>
<protein>
    <submittedName>
        <fullName evidence="2">DcaP family trimeric outer membrane transporter</fullName>
    </submittedName>
</protein>
<evidence type="ECO:0000256" key="1">
    <source>
        <dbReference type="SAM" id="SignalP"/>
    </source>
</evidence>
<keyword evidence="1" id="KW-0732">Signal</keyword>
<dbReference type="InterPro" id="IPR045748">
    <property type="entry name" value="DcaP"/>
</dbReference>
<sequence>MKNSILKSALAVSIALSASTLSLNAHADLLAGTEVKFTGYIKADAMFSSYSDGTLAAQNLGRDFYIPSLTPVGGTEESTQFDAHVKQSRFRFTTNTATDDGDSITGVLEFDFLVTPGGNERVSNSYVPRMRHAFVKYKGWTVGQTWTTFQDVKTLPETLDFVGATDGVAFNRQALVKYQSGSWEFALENSESTITPFGGGGRIVSDDGAIPDAVVRYTHNADWGHISVAGIVRQLSVEIGDTLDDSVSATGVSINSKIKMGDADDLRLSFTTGSGLGRYVALNAVNGAVLDADGNLETIDSTAFAVSYRHVWNSKMRSSFVYSQLTVDNDSALTGLGATESTNSITANLLYSPTSKITVGGEIKQATREVESGADGDMTRFQFSLKYAF</sequence>
<name>A0AAW8R388_9ALTE</name>
<evidence type="ECO:0000313" key="2">
    <source>
        <dbReference type="EMBL" id="MDT0583174.1"/>
    </source>
</evidence>
<dbReference type="AlphaFoldDB" id="A0AAW8R388"/>
<proteinExistence type="predicted"/>
<dbReference type="EMBL" id="JAVRIE010000004">
    <property type="protein sequence ID" value="MDT0583174.1"/>
    <property type="molecule type" value="Genomic_DNA"/>
</dbReference>
<organism evidence="2 3">
    <name type="scientific">Brumicola blandensis</name>
    <dbReference type="NCBI Taxonomy" id="3075611"/>
    <lineage>
        <taxon>Bacteria</taxon>
        <taxon>Pseudomonadati</taxon>
        <taxon>Pseudomonadota</taxon>
        <taxon>Gammaproteobacteria</taxon>
        <taxon>Alteromonadales</taxon>
        <taxon>Alteromonadaceae</taxon>
        <taxon>Brumicola</taxon>
    </lineage>
</organism>
<accession>A0AAW8R388</accession>
<dbReference type="RefSeq" id="WP_311361942.1">
    <property type="nucleotide sequence ID" value="NZ_JAVRIE010000004.1"/>
</dbReference>
<feature type="signal peptide" evidence="1">
    <location>
        <begin position="1"/>
        <end position="27"/>
    </location>
</feature>
<keyword evidence="3" id="KW-1185">Reference proteome</keyword>
<dbReference type="Pfam" id="PF19577">
    <property type="entry name" value="DcaP"/>
    <property type="match status" value="1"/>
</dbReference>
<comment type="caution">
    <text evidence="2">The sequence shown here is derived from an EMBL/GenBank/DDBJ whole genome shotgun (WGS) entry which is preliminary data.</text>
</comment>
<dbReference type="SUPFAM" id="SSF56935">
    <property type="entry name" value="Porins"/>
    <property type="match status" value="1"/>
</dbReference>
<reference evidence="2 3" key="1">
    <citation type="submission" date="2023-09" db="EMBL/GenBank/DDBJ databases">
        <authorList>
            <person name="Rey-Velasco X."/>
        </authorList>
    </citation>
    <scope>NUCLEOTIDE SEQUENCE [LARGE SCALE GENOMIC DNA]</scope>
    <source>
        <strain evidence="2 3">W409</strain>
    </source>
</reference>